<proteinExistence type="inferred from homology"/>
<evidence type="ECO:0000259" key="4">
    <source>
        <dbReference type="Pfam" id="PF00171"/>
    </source>
</evidence>
<evidence type="ECO:0000256" key="1">
    <source>
        <dbReference type="ARBA" id="ARBA00009986"/>
    </source>
</evidence>
<comment type="similarity">
    <text evidence="1">Belongs to the aldehyde dehydrogenase family.</text>
</comment>
<dbReference type="InterPro" id="IPR016161">
    <property type="entry name" value="Ald_DH/histidinol_DH"/>
</dbReference>
<evidence type="ECO:0000313" key="6">
    <source>
        <dbReference type="Proteomes" id="UP000000391"/>
    </source>
</evidence>
<keyword evidence="6" id="KW-1185">Reference proteome</keyword>
<dbReference type="HOGENOM" id="CLU_005391_1_0_2"/>
<dbReference type="InterPro" id="IPR016162">
    <property type="entry name" value="Ald_DH_N"/>
</dbReference>
<dbReference type="Pfam" id="PF00171">
    <property type="entry name" value="Aldedh"/>
    <property type="match status" value="1"/>
</dbReference>
<dbReference type="GO" id="GO:0004030">
    <property type="term" value="F:aldehyde dehydrogenase [NAD(P)+] activity"/>
    <property type="evidence" value="ECO:0007669"/>
    <property type="project" value="InterPro"/>
</dbReference>
<keyword evidence="3" id="KW-0560">Oxidoreductase</keyword>
<dbReference type="RefSeq" id="WP_013195623.1">
    <property type="nucleotide sequence ID" value="NC_014253.1"/>
</dbReference>
<dbReference type="InterPro" id="IPR047110">
    <property type="entry name" value="GABD/Sad-like"/>
</dbReference>
<protein>
    <submittedName>
        <fullName evidence="5">Aldehyde Dehydrogenase</fullName>
    </submittedName>
</protein>
<dbReference type="EMBL" id="CP002069">
    <property type="protein sequence ID" value="ADI75058.1"/>
    <property type="molecule type" value="Genomic_DNA"/>
</dbReference>
<keyword evidence="2" id="KW-0521">NADP</keyword>
<feature type="domain" description="Aldehyde dehydrogenase" evidence="4">
    <location>
        <begin position="3"/>
        <end position="451"/>
    </location>
</feature>
<dbReference type="GO" id="GO:0004777">
    <property type="term" value="F:succinate-semialdehyde dehydrogenase (NAD+) activity"/>
    <property type="evidence" value="ECO:0007669"/>
    <property type="project" value="TreeGrafter"/>
</dbReference>
<dbReference type="GeneID" id="9347897"/>
<dbReference type="Gene3D" id="3.40.605.10">
    <property type="entry name" value="Aldehyde Dehydrogenase, Chain A, domain 1"/>
    <property type="match status" value="1"/>
</dbReference>
<dbReference type="PANTHER" id="PTHR43217">
    <property type="entry name" value="SUCCINATE SEMIALDEHYDE DEHYDROGENASE [NAD(P)+] SAD"/>
    <property type="match status" value="1"/>
</dbReference>
<dbReference type="SUPFAM" id="SSF53720">
    <property type="entry name" value="ALDH-like"/>
    <property type="match status" value="1"/>
</dbReference>
<dbReference type="PANTHER" id="PTHR43217:SF1">
    <property type="entry name" value="SUCCINATE SEMIALDEHYDE DEHYDROGENASE [NAD(P)+] SAD"/>
    <property type="match status" value="1"/>
</dbReference>
<name>D7EAQ9_METEZ</name>
<dbReference type="FunFam" id="3.40.309.10:FF:000009">
    <property type="entry name" value="Aldehyde dehydrogenase A"/>
    <property type="match status" value="1"/>
</dbReference>
<dbReference type="Proteomes" id="UP000000391">
    <property type="component" value="Chromosome"/>
</dbReference>
<reference evidence="5 6" key="1">
    <citation type="submission" date="2010-06" db="EMBL/GenBank/DDBJ databases">
        <title>Complete sequence chromosome of Methanohalobium evestigatum Z-7303.</title>
        <authorList>
            <consortium name="US DOE Joint Genome Institute"/>
            <person name="Lucas S."/>
            <person name="Copeland A."/>
            <person name="Lapidus A."/>
            <person name="Cheng J.-F."/>
            <person name="Bruce D."/>
            <person name="Goodwin L."/>
            <person name="Pitluck S."/>
            <person name="Saunders E."/>
            <person name="Detter J.C."/>
            <person name="Han C."/>
            <person name="Tapia R."/>
            <person name="Land M."/>
            <person name="Hauser L."/>
            <person name="Kyrpides N."/>
            <person name="Mikhailova N."/>
            <person name="Sieprawska-Lupa M."/>
            <person name="Whitman W.B."/>
            <person name="Anderson I."/>
            <person name="Woyke T."/>
        </authorList>
    </citation>
    <scope>NUCLEOTIDE SEQUENCE [LARGE SCALE GENOMIC DNA]</scope>
    <source>
        <strain evidence="6">ATCC BAA-1072 / DSM 3721 / NBRC 107634 / OCM 161 / Z-7303</strain>
    </source>
</reference>
<evidence type="ECO:0000256" key="2">
    <source>
        <dbReference type="ARBA" id="ARBA00022857"/>
    </source>
</evidence>
<dbReference type="STRING" id="644295.Metev_2233"/>
<accession>D7EAQ9</accession>
<gene>
    <name evidence="5" type="ordered locus">Metev_2233</name>
</gene>
<dbReference type="InterPro" id="IPR015590">
    <property type="entry name" value="Aldehyde_DH_dom"/>
</dbReference>
<dbReference type="Gene3D" id="3.40.309.10">
    <property type="entry name" value="Aldehyde Dehydrogenase, Chain A, domain 2"/>
    <property type="match status" value="1"/>
</dbReference>
<dbReference type="FunFam" id="3.40.605.10:FF:000012">
    <property type="entry name" value="NAD-dependent succinate-semialdehyde dehydrogenase"/>
    <property type="match status" value="1"/>
</dbReference>
<dbReference type="OrthoDB" id="6342at2157"/>
<dbReference type="AlphaFoldDB" id="D7EAQ9"/>
<organism evidence="5 6">
    <name type="scientific">Methanohalobium evestigatum (strain ATCC BAA-1072 / DSM 3721 / NBRC 107634 / OCM 161 / Z-7303)</name>
    <dbReference type="NCBI Taxonomy" id="644295"/>
    <lineage>
        <taxon>Archaea</taxon>
        <taxon>Methanobacteriati</taxon>
        <taxon>Methanobacteriota</taxon>
        <taxon>Stenosarchaea group</taxon>
        <taxon>Methanomicrobia</taxon>
        <taxon>Methanosarcinales</taxon>
        <taxon>Methanosarcinaceae</taxon>
        <taxon>Methanohalobium</taxon>
    </lineage>
</organism>
<evidence type="ECO:0000313" key="5">
    <source>
        <dbReference type="EMBL" id="ADI75058.1"/>
    </source>
</evidence>
<dbReference type="InterPro" id="IPR044148">
    <property type="entry name" value="ALDH_GabD1-like"/>
</dbReference>
<evidence type="ECO:0000256" key="3">
    <source>
        <dbReference type="ARBA" id="ARBA00023002"/>
    </source>
</evidence>
<dbReference type="InterPro" id="IPR016163">
    <property type="entry name" value="Ald_DH_C"/>
</dbReference>
<dbReference type="CDD" id="cd07100">
    <property type="entry name" value="ALDH_SSADH1_GabD1"/>
    <property type="match status" value="1"/>
</dbReference>
<sequence>MTTITSINPATEEINGTYELYSQNKVDKVLKKSEEAFLEWSNLKVSERAIYLSRVANVLRKRKSQLGTVITKEMGKPIKQSMGEIEKCAVTFDYFAKNAENLMQPEPVESDAKNCGIYFEPLGIILSIKPWNFPFWQAISFAAHALAGGNVILLKHSSHVPMCALEIEGVFRESGFPEGVYQTLLLDGKSTSSLIGRDEIAGVSFTGSTSAGGSIAEEAGKNIKKCVLELGGSDPFIILDDADLDKAAEAAAVSRCMNAGQTCISAKRFIVEEGIAEQFTSRFVEAMKSYTHGDPMDENTKLGPLVRDEQRSLLEEQVNDAVSKGAEVLLEGGKTEGKGFYYSPVVLTNVSKDSRVITEETFGPVAPIIIVKNDEEAVEVANNTRYGLGATIYSQDEEKAHSIGRQLNTGTVFVNSVLKPEPQLPFGGVKDSGTGRELSKFGFYEFMNKKTMKEY</sequence>
<dbReference type="KEGG" id="mev:Metev_2233"/>